<dbReference type="Pfam" id="PF03018">
    <property type="entry name" value="Dirigent"/>
    <property type="match status" value="1"/>
</dbReference>
<proteinExistence type="inferred from homology"/>
<feature type="compositionally biased region" description="Polar residues" evidence="2">
    <location>
        <begin position="1"/>
        <end position="11"/>
    </location>
</feature>
<dbReference type="AlphaFoldDB" id="A0A5J5AVE8"/>
<comment type="subunit">
    <text evidence="1">Homodimer.</text>
</comment>
<evidence type="ECO:0000313" key="3">
    <source>
        <dbReference type="EMBL" id="KAA8534274.1"/>
    </source>
</evidence>
<dbReference type="EMBL" id="CM018041">
    <property type="protein sequence ID" value="KAA8534274.1"/>
    <property type="molecule type" value="Genomic_DNA"/>
</dbReference>
<dbReference type="PANTHER" id="PTHR46215">
    <property type="entry name" value="DIRIGENT PROTEIN 24-RELATED"/>
    <property type="match status" value="1"/>
</dbReference>
<feature type="compositionally biased region" description="Polar residues" evidence="2">
    <location>
        <begin position="34"/>
        <end position="54"/>
    </location>
</feature>
<dbReference type="OrthoDB" id="1921494at2759"/>
<comment type="function">
    <text evidence="1">Dirigent proteins impart stereoselectivity on the phenoxy radical-coupling reaction, yielding optically active lignans from two molecules of coniferyl alcohol in the biosynthesis of lignans, flavonolignans, and alkaloids and thus plays a central role in plant secondary metabolism.</text>
</comment>
<comment type="similarity">
    <text evidence="1">Belongs to the plant dirigent protein family.</text>
</comment>
<gene>
    <name evidence="3" type="ORF">F0562_031791</name>
</gene>
<comment type="subcellular location">
    <subcellularLocation>
        <location evidence="1">Secreted</location>
        <location evidence="1">Extracellular space</location>
        <location evidence="1">Apoplast</location>
    </subcellularLocation>
</comment>
<keyword evidence="1" id="KW-0052">Apoplast</keyword>
<organism evidence="3 4">
    <name type="scientific">Nyssa sinensis</name>
    <dbReference type="NCBI Taxonomy" id="561372"/>
    <lineage>
        <taxon>Eukaryota</taxon>
        <taxon>Viridiplantae</taxon>
        <taxon>Streptophyta</taxon>
        <taxon>Embryophyta</taxon>
        <taxon>Tracheophyta</taxon>
        <taxon>Spermatophyta</taxon>
        <taxon>Magnoliopsida</taxon>
        <taxon>eudicotyledons</taxon>
        <taxon>Gunneridae</taxon>
        <taxon>Pentapetalae</taxon>
        <taxon>asterids</taxon>
        <taxon>Cornales</taxon>
        <taxon>Nyssaceae</taxon>
        <taxon>Nyssa</taxon>
    </lineage>
</organism>
<evidence type="ECO:0000313" key="4">
    <source>
        <dbReference type="Proteomes" id="UP000325577"/>
    </source>
</evidence>
<dbReference type="GO" id="GO:0048046">
    <property type="term" value="C:apoplast"/>
    <property type="evidence" value="ECO:0007669"/>
    <property type="project" value="UniProtKB-SubCell"/>
</dbReference>
<accession>A0A5J5AVE8</accession>
<dbReference type="Proteomes" id="UP000325577">
    <property type="component" value="Linkage Group LG18"/>
</dbReference>
<dbReference type="InterPro" id="IPR004265">
    <property type="entry name" value="Dirigent"/>
</dbReference>
<feature type="region of interest" description="Disordered" evidence="2">
    <location>
        <begin position="1"/>
        <end position="67"/>
    </location>
</feature>
<name>A0A5J5AVE8_9ASTE</name>
<keyword evidence="4" id="KW-1185">Reference proteome</keyword>
<reference evidence="3 4" key="1">
    <citation type="submission" date="2019-09" db="EMBL/GenBank/DDBJ databases">
        <title>A chromosome-level genome assembly of the Chinese tupelo Nyssa sinensis.</title>
        <authorList>
            <person name="Yang X."/>
            <person name="Kang M."/>
            <person name="Yang Y."/>
            <person name="Xiong H."/>
            <person name="Wang M."/>
            <person name="Zhang Z."/>
            <person name="Wang Z."/>
            <person name="Wu H."/>
            <person name="Ma T."/>
            <person name="Liu J."/>
            <person name="Xi Z."/>
        </authorList>
    </citation>
    <scope>NUCLEOTIDE SEQUENCE [LARGE SCALE GENOMIC DNA]</scope>
    <source>
        <strain evidence="3">J267</strain>
        <tissue evidence="3">Leaf</tissue>
    </source>
</reference>
<sequence length="300" mass="30077">MKWTHNLQSPANAPEVSDPAAEDIPDVAPVEGGPTTTIPSGQIPATANGPTVTTPIAAPSTTLPTGPVPVVTPSATVAPATGIPSTLTTPVANVAPAATSSGGTSTVATDSATVAQADPQHPALSFFMHDILGGSHPSGRVVTGIVASSGANGLPFSKSNGQAFPITGGVPLNNINGIINSNNVPFLAGLNGSPASTVLQNSGNNNIVNGGNNMPFVTAGQLPAGTTLQQVMFGSTTVVDNELTEGHELGSAVIGRAQGLYLSSSLDGTSHTIVLTCIAPWWILKNQPNIASVLPSCREY</sequence>
<dbReference type="PANTHER" id="PTHR46215:SF15">
    <property type="entry name" value="DIRIGENT PROTEIN 24"/>
    <property type="match status" value="1"/>
</dbReference>
<keyword evidence="1" id="KW-0964">Secreted</keyword>
<evidence type="ECO:0000256" key="2">
    <source>
        <dbReference type="SAM" id="MobiDB-lite"/>
    </source>
</evidence>
<evidence type="ECO:0000256" key="1">
    <source>
        <dbReference type="RuleBase" id="RU363099"/>
    </source>
</evidence>
<protein>
    <recommendedName>
        <fullName evidence="1">Dirigent protein</fullName>
    </recommendedName>
</protein>